<feature type="domain" description="PIN" evidence="1">
    <location>
        <begin position="17"/>
        <end position="176"/>
    </location>
</feature>
<dbReference type="EMBL" id="MOBL01000019">
    <property type="protein sequence ID" value="RON31313.1"/>
    <property type="molecule type" value="Genomic_DNA"/>
</dbReference>
<name>A0A423J0U8_9PSED</name>
<dbReference type="Gene3D" id="3.40.50.1010">
    <property type="entry name" value="5'-nuclease"/>
    <property type="match status" value="1"/>
</dbReference>
<dbReference type="Pfam" id="PF01850">
    <property type="entry name" value="PIN"/>
    <property type="match status" value="1"/>
</dbReference>
<proteinExistence type="predicted"/>
<dbReference type="AlphaFoldDB" id="A0A423J0U8"/>
<protein>
    <submittedName>
        <fullName evidence="2">PIN domain-containing protein</fullName>
    </submittedName>
</protein>
<comment type="caution">
    <text evidence="2">The sequence shown here is derived from an EMBL/GenBank/DDBJ whole genome shotgun (WGS) entry which is preliminary data.</text>
</comment>
<dbReference type="Proteomes" id="UP000283260">
    <property type="component" value="Unassembled WGS sequence"/>
</dbReference>
<organism evidence="2 3">
    <name type="scientific">Pseudomonas frederiksbergensis</name>
    <dbReference type="NCBI Taxonomy" id="104087"/>
    <lineage>
        <taxon>Bacteria</taxon>
        <taxon>Pseudomonadati</taxon>
        <taxon>Pseudomonadota</taxon>
        <taxon>Gammaproteobacteria</taxon>
        <taxon>Pseudomonadales</taxon>
        <taxon>Pseudomonadaceae</taxon>
        <taxon>Pseudomonas</taxon>
    </lineage>
</organism>
<reference evidence="2 3" key="1">
    <citation type="submission" date="2016-10" db="EMBL/GenBank/DDBJ databases">
        <title>Comparative genome analysis of multiple Pseudomonas spp. focuses on biocontrol and plant growth promoting traits.</title>
        <authorList>
            <person name="Tao X.-Y."/>
            <person name="Taylor C.G."/>
        </authorList>
    </citation>
    <scope>NUCLEOTIDE SEQUENCE [LARGE SCALE GENOMIC DNA]</scope>
    <source>
        <strain evidence="2 3">94G2</strain>
    </source>
</reference>
<evidence type="ECO:0000259" key="1">
    <source>
        <dbReference type="Pfam" id="PF01850"/>
    </source>
</evidence>
<dbReference type="SUPFAM" id="SSF88723">
    <property type="entry name" value="PIN domain-like"/>
    <property type="match status" value="1"/>
</dbReference>
<evidence type="ECO:0000313" key="3">
    <source>
        <dbReference type="Proteomes" id="UP000283260"/>
    </source>
</evidence>
<sequence length="186" mass="21897">MFNDIRNSSSTDTDRFFVDTNVWYWTTYIPSKSFLAKRPKDYQVEHYPEFIETALNNKATLYYSPLTLVELTNLIERSEWEIYKAYKEDNNLPLKKFRNIPAERKAVLEEIKNAWTSIQGMANELPAKLNDDLSTPFISIVESYTVDGYDALYYHFMKENGISKIITDDKDFRGVKDIALYTCYEK</sequence>
<dbReference type="InterPro" id="IPR029060">
    <property type="entry name" value="PIN-like_dom_sf"/>
</dbReference>
<gene>
    <name evidence="2" type="ORF">BK661_17790</name>
</gene>
<accession>A0A423J0U8</accession>
<dbReference type="RefSeq" id="WP_123498733.1">
    <property type="nucleotide sequence ID" value="NZ_MOBL01000019.1"/>
</dbReference>
<evidence type="ECO:0000313" key="2">
    <source>
        <dbReference type="EMBL" id="RON31313.1"/>
    </source>
</evidence>
<dbReference type="InterPro" id="IPR002716">
    <property type="entry name" value="PIN_dom"/>
</dbReference>